<evidence type="ECO:0000256" key="4">
    <source>
        <dbReference type="SAM" id="MobiDB-lite"/>
    </source>
</evidence>
<gene>
    <name evidence="6" type="ORF">EXU48_18795</name>
</gene>
<feature type="chain" id="PRO_5047350177" evidence="5">
    <location>
        <begin position="26"/>
        <end position="329"/>
    </location>
</feature>
<dbReference type="SUPFAM" id="SSF53807">
    <property type="entry name" value="Helical backbone' metal receptor"/>
    <property type="match status" value="1"/>
</dbReference>
<dbReference type="InterPro" id="IPR006127">
    <property type="entry name" value="ZnuA-like"/>
</dbReference>
<dbReference type="Gene3D" id="3.40.50.1980">
    <property type="entry name" value="Nitrogenase molybdenum iron protein domain"/>
    <property type="match status" value="2"/>
</dbReference>
<dbReference type="PANTHER" id="PTHR42953">
    <property type="entry name" value="HIGH-AFFINITY ZINC UPTAKE SYSTEM PROTEIN ZNUA-RELATED"/>
    <property type="match status" value="1"/>
</dbReference>
<keyword evidence="7" id="KW-1185">Reference proteome</keyword>
<evidence type="ECO:0000313" key="7">
    <source>
        <dbReference type="Proteomes" id="UP000504882"/>
    </source>
</evidence>
<keyword evidence="3 5" id="KW-0732">Signal</keyword>
<keyword evidence="2" id="KW-0813">Transport</keyword>
<dbReference type="EMBL" id="SMNA01000010">
    <property type="protein sequence ID" value="TDE89977.1"/>
    <property type="molecule type" value="Genomic_DNA"/>
</dbReference>
<protein>
    <submittedName>
        <fullName evidence="6">Zinc ABC transporter substrate-binding protein</fullName>
    </submittedName>
</protein>
<evidence type="ECO:0000256" key="5">
    <source>
        <dbReference type="SAM" id="SignalP"/>
    </source>
</evidence>
<evidence type="ECO:0000256" key="2">
    <source>
        <dbReference type="ARBA" id="ARBA00022448"/>
    </source>
</evidence>
<evidence type="ECO:0000256" key="3">
    <source>
        <dbReference type="ARBA" id="ARBA00022729"/>
    </source>
</evidence>
<dbReference type="PANTHER" id="PTHR42953:SF3">
    <property type="entry name" value="HIGH-AFFINITY ZINC UPTAKE SYSTEM PROTEIN ZNUA"/>
    <property type="match status" value="1"/>
</dbReference>
<dbReference type="Proteomes" id="UP000504882">
    <property type="component" value="Unassembled WGS sequence"/>
</dbReference>
<dbReference type="Pfam" id="PF01297">
    <property type="entry name" value="ZnuA"/>
    <property type="match status" value="1"/>
</dbReference>
<comment type="similarity">
    <text evidence="1">Belongs to the bacterial solute-binding protein 9 family.</text>
</comment>
<proteinExistence type="inferred from homology"/>
<feature type="region of interest" description="Disordered" evidence="4">
    <location>
        <begin position="131"/>
        <end position="163"/>
    </location>
</feature>
<accession>A0ABY2DZ59</accession>
<evidence type="ECO:0000313" key="6">
    <source>
        <dbReference type="EMBL" id="TDE89977.1"/>
    </source>
</evidence>
<dbReference type="InterPro" id="IPR050492">
    <property type="entry name" value="Bact_metal-bind_prot9"/>
</dbReference>
<comment type="caution">
    <text evidence="6">The sequence shown here is derived from an EMBL/GenBank/DDBJ whole genome shotgun (WGS) entry which is preliminary data.</text>
</comment>
<organism evidence="6 7">
    <name type="scientific">Occultella glacieicola</name>
    <dbReference type="NCBI Taxonomy" id="2518684"/>
    <lineage>
        <taxon>Bacteria</taxon>
        <taxon>Bacillati</taxon>
        <taxon>Actinomycetota</taxon>
        <taxon>Actinomycetes</taxon>
        <taxon>Micrococcales</taxon>
        <taxon>Ruaniaceae</taxon>
        <taxon>Occultella</taxon>
    </lineage>
</organism>
<feature type="signal peptide" evidence="5">
    <location>
        <begin position="1"/>
        <end position="25"/>
    </location>
</feature>
<evidence type="ECO:0000256" key="1">
    <source>
        <dbReference type="ARBA" id="ARBA00011028"/>
    </source>
</evidence>
<name>A0ABY2DZ59_9MICO</name>
<sequence>MVPMHIARRALALPALTAVTALVLAGCGGASDSGTGGPAGVPTVLTTFYPLQFVAEQVGGDLVEVSNLTPAGAEPHDLELSPVDVLSLEDADVVVYLSGFQPAVDDALAETDGPSLLDAADTADLVIHGSEESEHAEEHDDEHAEEHGADDGHDHSLEGEDPHFWLDPTRLAAVTDAVADAFAEADPDNAETYSANAQALTAELTGLDEEYTAALGTCERDVIVVSHAAFGYLTDRYGLTQVGISGLDPESEPAPARLTEIGHIVEDAGVTTIFTETLVSPKVAEVLAEDLGIDVGVLDPIEGLTDPEQDYLSVMRTNLDELTGALGCA</sequence>
<reference evidence="6 7" key="1">
    <citation type="submission" date="2019-03" db="EMBL/GenBank/DDBJ databases">
        <title>Genomic features of bacteria from cold environments.</title>
        <authorList>
            <person name="Shen L."/>
        </authorList>
    </citation>
    <scope>NUCLEOTIDE SEQUENCE [LARGE SCALE GENOMIC DNA]</scope>
    <source>
        <strain evidence="7">T3246-1</strain>
    </source>
</reference>